<dbReference type="InterPro" id="IPR051515">
    <property type="entry name" value="IRG"/>
</dbReference>
<keyword evidence="2" id="KW-0547">Nucleotide-binding</keyword>
<dbReference type="InterPro" id="IPR027417">
    <property type="entry name" value="P-loop_NTPase"/>
</dbReference>
<dbReference type="Gene3D" id="3.40.50.300">
    <property type="entry name" value="P-loop containing nucleotide triphosphate hydrolases"/>
    <property type="match status" value="1"/>
</dbReference>
<keyword evidence="3" id="KW-0378">Hydrolase</keyword>
<proteinExistence type="inferred from homology"/>
<gene>
    <name evidence="5" type="ORF">PACLA_8A062021</name>
</gene>
<sequence>LHDDHELAAETGITETTKIPTPYQHPTNAKIRFWDLPGIGTPDYPDLPTFSEKVGIERFDTFLIICARRFTEYDLQLAEKVQSMGKSFFFVRNKIDNDRRSEKRKYGRKFNEEKMLKEIKNDCVECLENLSCDEEKVFLVSSHAPNEWDFDRLQTAIMDHLPFIQKESLALSLRTHSKVILKEKIKILKGMCNNHIGDSC</sequence>
<keyword evidence="6" id="KW-1185">Reference proteome</keyword>
<dbReference type="InterPro" id="IPR030385">
    <property type="entry name" value="G_IRG_dom"/>
</dbReference>
<dbReference type="FunFam" id="3.40.50.300:FF:000541">
    <property type="entry name" value="Immunity related GTPase M"/>
    <property type="match status" value="1"/>
</dbReference>
<dbReference type="PANTHER" id="PTHR32341">
    <property type="entry name" value="INTERFERON-INDUCIBLE GTPASE"/>
    <property type="match status" value="1"/>
</dbReference>
<protein>
    <submittedName>
        <fullName evidence="5">Interferon-inducible GTPase 5-like</fullName>
    </submittedName>
</protein>
<dbReference type="AlphaFoldDB" id="A0A6S7GFW5"/>
<comment type="similarity">
    <text evidence="1">Belongs to the TRAFAC class dynamin-like GTPase superfamily. IRG family.</text>
</comment>
<dbReference type="GO" id="GO:0016787">
    <property type="term" value="F:hydrolase activity"/>
    <property type="evidence" value="ECO:0007669"/>
    <property type="project" value="UniProtKB-KW"/>
</dbReference>
<dbReference type="EMBL" id="CACRXK020001679">
    <property type="protein sequence ID" value="CAB3990545.1"/>
    <property type="molecule type" value="Genomic_DNA"/>
</dbReference>
<feature type="non-terminal residue" evidence="5">
    <location>
        <position position="1"/>
    </location>
</feature>
<evidence type="ECO:0000256" key="4">
    <source>
        <dbReference type="ARBA" id="ARBA00023134"/>
    </source>
</evidence>
<evidence type="ECO:0000256" key="2">
    <source>
        <dbReference type="ARBA" id="ARBA00022741"/>
    </source>
</evidence>
<dbReference type="OrthoDB" id="5971534at2759"/>
<dbReference type="PANTHER" id="PTHR32341:SF10">
    <property type="entry name" value="INTERFERON-INDUCIBLE GTPASE 5"/>
    <property type="match status" value="1"/>
</dbReference>
<dbReference type="GO" id="GO:0005525">
    <property type="term" value="F:GTP binding"/>
    <property type="evidence" value="ECO:0007669"/>
    <property type="project" value="UniProtKB-KW"/>
</dbReference>
<dbReference type="PROSITE" id="PS51716">
    <property type="entry name" value="G_IRG"/>
    <property type="match status" value="1"/>
</dbReference>
<dbReference type="Pfam" id="PF05049">
    <property type="entry name" value="IIGP"/>
    <property type="match status" value="1"/>
</dbReference>
<name>A0A6S7GFW5_PARCT</name>
<dbReference type="SUPFAM" id="SSF52540">
    <property type="entry name" value="P-loop containing nucleoside triphosphate hydrolases"/>
    <property type="match status" value="1"/>
</dbReference>
<accession>A0A6S7GFW5</accession>
<reference evidence="5" key="1">
    <citation type="submission" date="2020-04" db="EMBL/GenBank/DDBJ databases">
        <authorList>
            <person name="Alioto T."/>
            <person name="Alioto T."/>
            <person name="Gomez Garrido J."/>
        </authorList>
    </citation>
    <scope>NUCLEOTIDE SEQUENCE</scope>
    <source>
        <strain evidence="5">A484AB</strain>
    </source>
</reference>
<dbReference type="GO" id="GO:0016020">
    <property type="term" value="C:membrane"/>
    <property type="evidence" value="ECO:0007669"/>
    <property type="project" value="InterPro"/>
</dbReference>
<evidence type="ECO:0000256" key="3">
    <source>
        <dbReference type="ARBA" id="ARBA00022801"/>
    </source>
</evidence>
<dbReference type="InterPro" id="IPR007743">
    <property type="entry name" value="Immunity-related_GTPase-like"/>
</dbReference>
<evidence type="ECO:0000313" key="6">
    <source>
        <dbReference type="Proteomes" id="UP001152795"/>
    </source>
</evidence>
<evidence type="ECO:0000256" key="1">
    <source>
        <dbReference type="ARBA" id="ARBA00005429"/>
    </source>
</evidence>
<keyword evidence="4" id="KW-0342">GTP-binding</keyword>
<dbReference type="Proteomes" id="UP001152795">
    <property type="component" value="Unassembled WGS sequence"/>
</dbReference>
<organism evidence="5 6">
    <name type="scientific">Paramuricea clavata</name>
    <name type="common">Red gorgonian</name>
    <name type="synonym">Violescent sea-whip</name>
    <dbReference type="NCBI Taxonomy" id="317549"/>
    <lineage>
        <taxon>Eukaryota</taxon>
        <taxon>Metazoa</taxon>
        <taxon>Cnidaria</taxon>
        <taxon>Anthozoa</taxon>
        <taxon>Octocorallia</taxon>
        <taxon>Malacalcyonacea</taxon>
        <taxon>Plexauridae</taxon>
        <taxon>Paramuricea</taxon>
    </lineage>
</organism>
<evidence type="ECO:0000313" key="5">
    <source>
        <dbReference type="EMBL" id="CAB3990545.1"/>
    </source>
</evidence>
<comment type="caution">
    <text evidence="5">The sequence shown here is derived from an EMBL/GenBank/DDBJ whole genome shotgun (WGS) entry which is preliminary data.</text>
</comment>